<dbReference type="Gene3D" id="2.160.10.10">
    <property type="entry name" value="Hexapeptide repeat proteins"/>
    <property type="match status" value="1"/>
</dbReference>
<evidence type="ECO:0000313" key="2">
    <source>
        <dbReference type="Proteomes" id="UP000319931"/>
    </source>
</evidence>
<dbReference type="EMBL" id="RCZC01000002">
    <property type="protein sequence ID" value="TPG54442.1"/>
    <property type="molecule type" value="Genomic_DNA"/>
</dbReference>
<dbReference type="Proteomes" id="UP000319931">
    <property type="component" value="Unassembled WGS sequence"/>
</dbReference>
<keyword evidence="1" id="KW-0808">Transferase</keyword>
<dbReference type="AlphaFoldDB" id="A0A502FYU3"/>
<protein>
    <submittedName>
        <fullName evidence="1">Acyltransferase</fullName>
    </submittedName>
</protein>
<comment type="caution">
    <text evidence="1">The sequence shown here is derived from an EMBL/GenBank/DDBJ whole genome shotgun (WGS) entry which is preliminary data.</text>
</comment>
<evidence type="ECO:0000313" key="1">
    <source>
        <dbReference type="EMBL" id="TPG54442.1"/>
    </source>
</evidence>
<dbReference type="InterPro" id="IPR011004">
    <property type="entry name" value="Trimer_LpxA-like_sf"/>
</dbReference>
<dbReference type="GO" id="GO:0016746">
    <property type="term" value="F:acyltransferase activity"/>
    <property type="evidence" value="ECO:0007669"/>
    <property type="project" value="UniProtKB-KW"/>
</dbReference>
<proteinExistence type="predicted"/>
<keyword evidence="2" id="KW-1185">Reference proteome</keyword>
<keyword evidence="1" id="KW-0012">Acyltransferase</keyword>
<dbReference type="InterPro" id="IPR001451">
    <property type="entry name" value="Hexapep"/>
</dbReference>
<sequence length="169" mass="17737">MPNIARRGLTILLLRLQGTSLIRPGLRRLMLNLAGADIHPTAIVERGCHLGSNLRMGAGTILNAYAFVDGSEWLVLEEGARVAVRATIITKTHAVGSDPDRRSDHSRNTVLQVVIGRGSWVGAGCTILPGCDIAPGCVIAAGTVVSRPTEPNGLYVGGGGMRRVKALPA</sequence>
<reference evidence="1 2" key="1">
    <citation type="journal article" date="2019" name="Environ. Microbiol.">
        <title>Species interactions and distinct microbial communities in high Arctic permafrost affected cryosols are associated with the CH4 and CO2 gas fluxes.</title>
        <authorList>
            <person name="Altshuler I."/>
            <person name="Hamel J."/>
            <person name="Turney S."/>
            <person name="Magnuson E."/>
            <person name="Levesque R."/>
            <person name="Greer C."/>
            <person name="Whyte L.G."/>
        </authorList>
    </citation>
    <scope>NUCLEOTIDE SEQUENCE [LARGE SCALE GENOMIC DNA]</scope>
    <source>
        <strain evidence="1 2">E6.1</strain>
    </source>
</reference>
<dbReference type="PANTHER" id="PTHR23416">
    <property type="entry name" value="SIALIC ACID SYNTHASE-RELATED"/>
    <property type="match status" value="1"/>
</dbReference>
<dbReference type="RefSeq" id="WP_140849548.1">
    <property type="nucleotide sequence ID" value="NZ_RCZC01000002.1"/>
</dbReference>
<dbReference type="InterPro" id="IPR051159">
    <property type="entry name" value="Hexapeptide_acetyltransf"/>
</dbReference>
<dbReference type="OrthoDB" id="9815592at2"/>
<name>A0A502FYU3_9SPHN</name>
<dbReference type="SUPFAM" id="SSF51161">
    <property type="entry name" value="Trimeric LpxA-like enzymes"/>
    <property type="match status" value="1"/>
</dbReference>
<gene>
    <name evidence="1" type="ORF">EAH76_07200</name>
</gene>
<accession>A0A502FYU3</accession>
<dbReference type="Pfam" id="PF00132">
    <property type="entry name" value="Hexapep"/>
    <property type="match status" value="1"/>
</dbReference>
<organism evidence="1 2">
    <name type="scientific">Sphingomonas glacialis</name>
    <dbReference type="NCBI Taxonomy" id="658225"/>
    <lineage>
        <taxon>Bacteria</taxon>
        <taxon>Pseudomonadati</taxon>
        <taxon>Pseudomonadota</taxon>
        <taxon>Alphaproteobacteria</taxon>
        <taxon>Sphingomonadales</taxon>
        <taxon>Sphingomonadaceae</taxon>
        <taxon>Sphingomonas</taxon>
    </lineage>
</organism>